<dbReference type="CDD" id="cd06588">
    <property type="entry name" value="PhnB_like"/>
    <property type="match status" value="1"/>
</dbReference>
<dbReference type="Gene3D" id="3.10.180.10">
    <property type="entry name" value="2,3-Dihydroxybiphenyl 1,2-Dioxygenase, domain 1"/>
    <property type="match status" value="1"/>
</dbReference>
<accession>A0A2U1T2Y3</accession>
<dbReference type="OrthoDB" id="9795306at2"/>
<dbReference type="PANTHER" id="PTHR33990:SF1">
    <property type="entry name" value="PROTEIN YJDN"/>
    <property type="match status" value="1"/>
</dbReference>
<reference evidence="3" key="1">
    <citation type="submission" date="2018-04" db="EMBL/GenBank/DDBJ databases">
        <authorList>
            <person name="Liu S."/>
            <person name="Wang Z."/>
            <person name="Li J."/>
        </authorList>
    </citation>
    <scope>NUCLEOTIDE SEQUENCE [LARGE SCALE GENOMIC DNA]</scope>
    <source>
        <strain evidence="3">S1194</strain>
    </source>
</reference>
<feature type="domain" description="Glyoxalase/fosfomycin resistance/dioxygenase" evidence="1">
    <location>
        <begin position="10"/>
        <end position="128"/>
    </location>
</feature>
<dbReference type="Pfam" id="PF00903">
    <property type="entry name" value="Glyoxalase"/>
    <property type="match status" value="1"/>
</dbReference>
<dbReference type="InterPro" id="IPR004360">
    <property type="entry name" value="Glyas_Fos-R_dOase_dom"/>
</dbReference>
<evidence type="ECO:0000313" key="3">
    <source>
        <dbReference type="Proteomes" id="UP000244978"/>
    </source>
</evidence>
<dbReference type="KEGG" id="salc:C2138_01900"/>
<gene>
    <name evidence="2" type="ORF">DF220_10710</name>
</gene>
<name>A0A2U1T2Y3_9MICO</name>
<dbReference type="SUPFAM" id="SSF54593">
    <property type="entry name" value="Glyoxalase/Bleomycin resistance protein/Dihydroxybiphenyl dioxygenase"/>
    <property type="match status" value="1"/>
</dbReference>
<keyword evidence="3" id="KW-1185">Reference proteome</keyword>
<organism evidence="2 3">
    <name type="scientific">Homoserinimonas hongtaonis</name>
    <dbReference type="NCBI Taxonomy" id="2079791"/>
    <lineage>
        <taxon>Bacteria</taxon>
        <taxon>Bacillati</taxon>
        <taxon>Actinomycetota</taxon>
        <taxon>Actinomycetes</taxon>
        <taxon>Micrococcales</taxon>
        <taxon>Microbacteriaceae</taxon>
        <taxon>Homoserinimonas</taxon>
    </lineage>
</organism>
<evidence type="ECO:0000259" key="1">
    <source>
        <dbReference type="Pfam" id="PF00903"/>
    </source>
</evidence>
<protein>
    <submittedName>
        <fullName evidence="2">VOC family protein</fullName>
    </submittedName>
</protein>
<evidence type="ECO:0000313" key="2">
    <source>
        <dbReference type="EMBL" id="PWB98244.1"/>
    </source>
</evidence>
<dbReference type="AlphaFoldDB" id="A0A2U1T2Y3"/>
<dbReference type="Proteomes" id="UP000244978">
    <property type="component" value="Unassembled WGS sequence"/>
</dbReference>
<dbReference type="PANTHER" id="PTHR33990">
    <property type="entry name" value="PROTEIN YJDN-RELATED"/>
    <property type="match status" value="1"/>
</dbReference>
<dbReference type="EMBL" id="QEEX01000001">
    <property type="protein sequence ID" value="PWB98244.1"/>
    <property type="molecule type" value="Genomic_DNA"/>
</dbReference>
<dbReference type="InterPro" id="IPR028973">
    <property type="entry name" value="PhnB-like"/>
</dbReference>
<dbReference type="InterPro" id="IPR029068">
    <property type="entry name" value="Glyas_Bleomycin-R_OHBP_Dase"/>
</dbReference>
<comment type="caution">
    <text evidence="2">The sequence shown here is derived from an EMBL/GenBank/DDBJ whole genome shotgun (WGS) entry which is preliminary data.</text>
</comment>
<proteinExistence type="predicted"/>
<sequence length="133" mass="14858">MSTLNPYLGFRDSAREAMIFYQSVFGGELKFNTFGEFQASQDPAEADKIMHSQLEAPNGFVLMASDTPDSMEAPTESNIMLSVSGTDEREIRGYFDRLLEGGRVIQPLEAAPWGDVFGMLTDRYGTRWLMNIG</sequence>
<dbReference type="RefSeq" id="WP_108515099.1">
    <property type="nucleotide sequence ID" value="NZ_CP026951.1"/>
</dbReference>